<gene>
    <name evidence="2" type="ORF">AWJ07_12310</name>
</gene>
<evidence type="ECO:0000256" key="1">
    <source>
        <dbReference type="SAM" id="Phobius"/>
    </source>
</evidence>
<dbReference type="Gene3D" id="3.30.700.10">
    <property type="entry name" value="Glycoprotein, Type 4 Pilin"/>
    <property type="match status" value="1"/>
</dbReference>
<dbReference type="Proteomes" id="UP000055702">
    <property type="component" value="Unassembled WGS sequence"/>
</dbReference>
<dbReference type="PANTHER" id="PTHR30093">
    <property type="entry name" value="GENERAL SECRETION PATHWAY PROTEIN G"/>
    <property type="match status" value="1"/>
</dbReference>
<dbReference type="NCBIfam" id="TIGR02532">
    <property type="entry name" value="IV_pilin_GFxxxE"/>
    <property type="match status" value="1"/>
</dbReference>
<dbReference type="EMBL" id="LRDC01000009">
    <property type="protein sequence ID" value="KVX02855.1"/>
    <property type="molecule type" value="Genomic_DNA"/>
</dbReference>
<evidence type="ECO:0000313" key="2">
    <source>
        <dbReference type="EMBL" id="KVX02855.1"/>
    </source>
</evidence>
<dbReference type="AlphaFoldDB" id="A0A119D0F7"/>
<dbReference type="RefSeq" id="WP_059744814.1">
    <property type="nucleotide sequence ID" value="NZ_LRDC01000009.1"/>
</dbReference>
<keyword evidence="1" id="KW-0472">Membrane</keyword>
<dbReference type="PROSITE" id="PS00409">
    <property type="entry name" value="PROKAR_NTER_METHYL"/>
    <property type="match status" value="1"/>
</dbReference>
<keyword evidence="1" id="KW-1133">Transmembrane helix</keyword>
<comment type="caution">
    <text evidence="2">The sequence shown here is derived from an EMBL/GenBank/DDBJ whole genome shotgun (WGS) entry which is preliminary data.</text>
</comment>
<feature type="transmembrane region" description="Helical" evidence="1">
    <location>
        <begin position="21"/>
        <end position="40"/>
    </location>
</feature>
<dbReference type="PANTHER" id="PTHR30093:SF7">
    <property type="entry name" value="MSHA MAJOR PILIN SUBUNIT MSHA"/>
    <property type="match status" value="1"/>
</dbReference>
<proteinExistence type="predicted"/>
<protein>
    <submittedName>
        <fullName evidence="2">Pilus assembly protein PilD</fullName>
    </submittedName>
</protein>
<dbReference type="InterPro" id="IPR012902">
    <property type="entry name" value="N_methyl_site"/>
</dbReference>
<dbReference type="InterPro" id="IPR045584">
    <property type="entry name" value="Pilin-like"/>
</dbReference>
<evidence type="ECO:0000313" key="3">
    <source>
        <dbReference type="Proteomes" id="UP000055702"/>
    </source>
</evidence>
<keyword evidence="1" id="KW-0812">Transmembrane</keyword>
<accession>A0A119D0F7</accession>
<organism evidence="2">
    <name type="scientific">Shewanella frigidimarina</name>
    <dbReference type="NCBI Taxonomy" id="56812"/>
    <lineage>
        <taxon>Bacteria</taxon>
        <taxon>Pseudomonadati</taxon>
        <taxon>Pseudomonadota</taxon>
        <taxon>Gammaproteobacteria</taxon>
        <taxon>Alteromonadales</taxon>
        <taxon>Shewanellaceae</taxon>
        <taxon>Shewanella</taxon>
    </lineage>
</organism>
<dbReference type="Pfam" id="PF07963">
    <property type="entry name" value="N_methyl"/>
    <property type="match status" value="1"/>
</dbReference>
<dbReference type="SUPFAM" id="SSF54523">
    <property type="entry name" value="Pili subunits"/>
    <property type="match status" value="1"/>
</dbReference>
<name>A0A119D0F7_SHEFR</name>
<sequence length="170" mass="18775">MSQSIQLKTQVISKGFTLIELVVVIIILGILAMVAAPKFIGLSTEARKSTLSGLMGSIKTANTLVYARSKMTSLRVQAVTNRDDLIDIDIDSDGVFETRLKWGYLDNTDIEKWIIVDDDLTLQYQGIAVTYIGYDKDDNGQVINDNCYFSYTQAADANTAPEYRTVVSGC</sequence>
<reference evidence="2 3" key="1">
    <citation type="submission" date="2016-01" db="EMBL/GenBank/DDBJ databases">
        <title>Draft genome of the antarctic isolate Shewanella frigidimarina Ag06-30.</title>
        <authorList>
            <person name="Parmeciano Di Noto G."/>
            <person name="Vazquez S."/>
            <person name="Mac Cormack W."/>
            <person name="Iriarte A."/>
            <person name="Quiroga C."/>
        </authorList>
    </citation>
    <scope>NUCLEOTIDE SEQUENCE [LARGE SCALE GENOMIC DNA]</scope>
    <source>
        <strain evidence="2 3">Ag06-30</strain>
    </source>
</reference>